<dbReference type="STRING" id="1428644.BIV57_16660"/>
<feature type="signal peptide" evidence="1">
    <location>
        <begin position="1"/>
        <end position="29"/>
    </location>
</feature>
<name>A0A1J7BCN9_9ACTN</name>
<dbReference type="EMBL" id="MLCF01000099">
    <property type="protein sequence ID" value="OIV36357.1"/>
    <property type="molecule type" value="Genomic_DNA"/>
</dbReference>
<evidence type="ECO:0000313" key="2">
    <source>
        <dbReference type="EMBL" id="OIV36357.1"/>
    </source>
</evidence>
<organism evidence="2 3">
    <name type="scientific">Mangrovactinospora gilvigrisea</name>
    <dbReference type="NCBI Taxonomy" id="1428644"/>
    <lineage>
        <taxon>Bacteria</taxon>
        <taxon>Bacillati</taxon>
        <taxon>Actinomycetota</taxon>
        <taxon>Actinomycetes</taxon>
        <taxon>Kitasatosporales</taxon>
        <taxon>Streptomycetaceae</taxon>
        <taxon>Mangrovactinospora</taxon>
    </lineage>
</organism>
<dbReference type="Proteomes" id="UP000243342">
    <property type="component" value="Unassembled WGS sequence"/>
</dbReference>
<sequence>MRRPAVLAAAFAAALSAAFTAATATSAHAVPAGHVYFWYGTNQMGGQGAWDYVPGGYKEAPDWLKRHVYSFDSHASVTVYAISYQSGGDCLYREIRPDDYDNNWTAWAGKFDGVSDSTMGCEQG</sequence>
<dbReference type="AlphaFoldDB" id="A0A1J7BCN9"/>
<feature type="chain" id="PRO_5009643224" evidence="1">
    <location>
        <begin position="30"/>
        <end position="124"/>
    </location>
</feature>
<comment type="caution">
    <text evidence="2">The sequence shown here is derived from an EMBL/GenBank/DDBJ whole genome shotgun (WGS) entry which is preliminary data.</text>
</comment>
<keyword evidence="3" id="KW-1185">Reference proteome</keyword>
<evidence type="ECO:0000313" key="3">
    <source>
        <dbReference type="Proteomes" id="UP000243342"/>
    </source>
</evidence>
<protein>
    <submittedName>
        <fullName evidence="2">Uncharacterized protein</fullName>
    </submittedName>
</protein>
<evidence type="ECO:0000256" key="1">
    <source>
        <dbReference type="SAM" id="SignalP"/>
    </source>
</evidence>
<reference evidence="2 3" key="1">
    <citation type="submission" date="2016-10" db="EMBL/GenBank/DDBJ databases">
        <title>Genome sequence of Streptomyces gilvigriseus MUSC 26.</title>
        <authorList>
            <person name="Lee L.-H."/>
            <person name="Ser H.-L."/>
        </authorList>
    </citation>
    <scope>NUCLEOTIDE SEQUENCE [LARGE SCALE GENOMIC DNA]</scope>
    <source>
        <strain evidence="2 3">MUSC 26</strain>
    </source>
</reference>
<accession>A0A1J7BCN9</accession>
<proteinExistence type="predicted"/>
<keyword evidence="1" id="KW-0732">Signal</keyword>
<dbReference type="RefSeq" id="WP_071657675.1">
    <property type="nucleotide sequence ID" value="NZ_MLCF01000099.1"/>
</dbReference>
<gene>
    <name evidence="2" type="ORF">BIV57_16660</name>
</gene>